<proteinExistence type="predicted"/>
<dbReference type="EMBL" id="MDZA01000424">
    <property type="protein sequence ID" value="OGX82857.1"/>
    <property type="molecule type" value="Genomic_DNA"/>
</dbReference>
<comment type="caution">
    <text evidence="1">The sequence shown here is derived from an EMBL/GenBank/DDBJ whole genome shotgun (WGS) entry which is preliminary data.</text>
</comment>
<keyword evidence="2" id="KW-1185">Reference proteome</keyword>
<evidence type="ECO:0000313" key="1">
    <source>
        <dbReference type="EMBL" id="OGX82857.1"/>
    </source>
</evidence>
<dbReference type="AlphaFoldDB" id="A0A1G1SW60"/>
<sequence>MGLALPFAEFSVLGPGADGAPWLAAPAGAQLLGFAAGPGHQGALAVLGAPAGVVPRHFNFPDDLGLIEEVNPSR</sequence>
<dbReference type="Proteomes" id="UP000177506">
    <property type="component" value="Unassembled WGS sequence"/>
</dbReference>
<protein>
    <submittedName>
        <fullName evidence="1">Uncharacterized protein</fullName>
    </submittedName>
</protein>
<name>A0A1G1SW60_9BACT</name>
<evidence type="ECO:0000313" key="2">
    <source>
        <dbReference type="Proteomes" id="UP000177506"/>
    </source>
</evidence>
<organism evidence="1 2">
    <name type="scientific">Hymenobacter coccineus</name>
    <dbReference type="NCBI Taxonomy" id="1908235"/>
    <lineage>
        <taxon>Bacteria</taxon>
        <taxon>Pseudomonadati</taxon>
        <taxon>Bacteroidota</taxon>
        <taxon>Cytophagia</taxon>
        <taxon>Cytophagales</taxon>
        <taxon>Hymenobacteraceae</taxon>
        <taxon>Hymenobacter</taxon>
    </lineage>
</organism>
<gene>
    <name evidence="1" type="ORF">BEN49_13270</name>
</gene>
<reference evidence="1 2" key="1">
    <citation type="submission" date="2016-08" db="EMBL/GenBank/DDBJ databases">
        <title>Hymenobacter coccineus sp. nov., Hymenobacter lapidarius sp. nov. and Hymenobacter glacialis sp. nov., isolated from Antarctic soil.</title>
        <authorList>
            <person name="Sedlacek I."/>
            <person name="Kralova S."/>
            <person name="Kyrova K."/>
            <person name="Maslanova I."/>
            <person name="Stankova E."/>
            <person name="Vrbovska V."/>
            <person name="Nemec M."/>
            <person name="Bartak M."/>
            <person name="Svec P."/>
            <person name="Busse H.-J."/>
            <person name="Pantucek R."/>
        </authorList>
    </citation>
    <scope>NUCLEOTIDE SEQUENCE [LARGE SCALE GENOMIC DNA]</scope>
    <source>
        <strain evidence="1 2">CCM 8649</strain>
    </source>
</reference>
<accession>A0A1G1SW60</accession>